<dbReference type="InterPro" id="IPR050799">
    <property type="entry name" value="ZIP_Transporter"/>
</dbReference>
<name>A0AAN8XDZ1_HALRR</name>
<feature type="region of interest" description="Disordered" evidence="6">
    <location>
        <begin position="453"/>
        <end position="473"/>
    </location>
</feature>
<feature type="region of interest" description="Disordered" evidence="6">
    <location>
        <begin position="302"/>
        <end position="324"/>
    </location>
</feature>
<accession>A0AAN8XDZ1</accession>
<sequence length="606" mass="66388">MERRGAEKVSKNIRKFDLSLHFNNATAASCSNSPTPFGFFGLYTASAPANTLHLAMRLCLKSLLLAVVMLATEAYSCPAANASDDQISREIPHLRQLFQRYSGGHNALTLEDLQKLFQRLEFTLSLKENEGHSHHQGSSSQPPTNEKPSENDTHRHRQVGLHSYTLESPGDAQSLTNNNSNKNHPTYSSSMRQPVDYGSKHQTHDDDDEHDHHGKHRVHHEDDELLSNSTIKQYGVESTSREPVTKEIPGKTECSEGLDGILVGTSFSVGDSISVRGFLSICPGILNFLDVCTIDSHRHEHAADGEEGHGHTSGNDHSHGHDHSINLKSSSSADSWIGAVSSMVVIGLVGLACVMVIPVLKQSQYYDQVNHFLVALAVGTLAGDALIHLLPHAISMKVPDNRNVHIQHAFLGFTALGGIILFLFLERSHNMFCGHGHSHGHGHEPDLYASRSKEEIDDKETVETATTIEDAGSQSVDKIGEKLSRHSKHNSFIYAESTMSLDAQNCFEGCSSNVSPSSDANGNSDIDRTRLEDQMSSAPEKQVLVSALENEAEIASIEKQVAKLVDEKKLGTCATEKEKLVTSPVEKPELVRIKECNNLESTESKL</sequence>
<feature type="transmembrane region" description="Helical" evidence="7">
    <location>
        <begin position="372"/>
        <end position="394"/>
    </location>
</feature>
<evidence type="ECO:0000256" key="3">
    <source>
        <dbReference type="ARBA" id="ARBA00022692"/>
    </source>
</evidence>
<feature type="transmembrane region" description="Helical" evidence="7">
    <location>
        <begin position="406"/>
        <end position="425"/>
    </location>
</feature>
<gene>
    <name evidence="8" type="ORF">SK128_027493</name>
</gene>
<organism evidence="8 9">
    <name type="scientific">Halocaridina rubra</name>
    <name type="common">Hawaiian red shrimp</name>
    <dbReference type="NCBI Taxonomy" id="373956"/>
    <lineage>
        <taxon>Eukaryota</taxon>
        <taxon>Metazoa</taxon>
        <taxon>Ecdysozoa</taxon>
        <taxon>Arthropoda</taxon>
        <taxon>Crustacea</taxon>
        <taxon>Multicrustacea</taxon>
        <taxon>Malacostraca</taxon>
        <taxon>Eumalacostraca</taxon>
        <taxon>Eucarida</taxon>
        <taxon>Decapoda</taxon>
        <taxon>Pleocyemata</taxon>
        <taxon>Caridea</taxon>
        <taxon>Atyoidea</taxon>
        <taxon>Atyidae</taxon>
        <taxon>Halocaridina</taxon>
    </lineage>
</organism>
<feature type="compositionally biased region" description="Polar residues" evidence="6">
    <location>
        <begin position="463"/>
        <end position="473"/>
    </location>
</feature>
<dbReference type="PANTHER" id="PTHR12191:SF37">
    <property type="entry name" value="ZINC TRANSPORTER FOI"/>
    <property type="match status" value="1"/>
</dbReference>
<dbReference type="AlphaFoldDB" id="A0AAN8XDZ1"/>
<dbReference type="InterPro" id="IPR003689">
    <property type="entry name" value="ZIP"/>
</dbReference>
<evidence type="ECO:0000313" key="9">
    <source>
        <dbReference type="Proteomes" id="UP001381693"/>
    </source>
</evidence>
<evidence type="ECO:0000256" key="6">
    <source>
        <dbReference type="SAM" id="MobiDB-lite"/>
    </source>
</evidence>
<feature type="region of interest" description="Disordered" evidence="6">
    <location>
        <begin position="129"/>
        <end position="228"/>
    </location>
</feature>
<dbReference type="GO" id="GO:0005385">
    <property type="term" value="F:zinc ion transmembrane transporter activity"/>
    <property type="evidence" value="ECO:0007669"/>
    <property type="project" value="TreeGrafter"/>
</dbReference>
<protein>
    <submittedName>
        <fullName evidence="8">Uncharacterized protein</fullName>
    </submittedName>
</protein>
<comment type="subcellular location">
    <subcellularLocation>
        <location evidence="1">Membrane</location>
        <topology evidence="1">Multi-pass membrane protein</topology>
    </subcellularLocation>
</comment>
<dbReference type="PROSITE" id="PS51257">
    <property type="entry name" value="PROKAR_LIPOPROTEIN"/>
    <property type="match status" value="1"/>
</dbReference>
<evidence type="ECO:0000256" key="1">
    <source>
        <dbReference type="ARBA" id="ARBA00004141"/>
    </source>
</evidence>
<evidence type="ECO:0000256" key="2">
    <source>
        <dbReference type="ARBA" id="ARBA00006939"/>
    </source>
</evidence>
<dbReference type="EMBL" id="JAXCGZ010005696">
    <property type="protein sequence ID" value="KAK7081116.1"/>
    <property type="molecule type" value="Genomic_DNA"/>
</dbReference>
<keyword evidence="3 7" id="KW-0812">Transmembrane</keyword>
<proteinExistence type="inferred from homology"/>
<keyword evidence="9" id="KW-1185">Reference proteome</keyword>
<evidence type="ECO:0000256" key="5">
    <source>
        <dbReference type="ARBA" id="ARBA00023136"/>
    </source>
</evidence>
<dbReference type="GO" id="GO:0030003">
    <property type="term" value="P:intracellular monoatomic cation homeostasis"/>
    <property type="evidence" value="ECO:0007669"/>
    <property type="project" value="TreeGrafter"/>
</dbReference>
<dbReference type="GO" id="GO:0140410">
    <property type="term" value="F:monoatomic cation:bicarbonate symporter activity"/>
    <property type="evidence" value="ECO:0007669"/>
    <property type="project" value="TreeGrafter"/>
</dbReference>
<comment type="similarity">
    <text evidence="2">Belongs to the ZIP transporter (TC 2.A.5) family.</text>
</comment>
<evidence type="ECO:0000313" key="8">
    <source>
        <dbReference type="EMBL" id="KAK7081116.1"/>
    </source>
</evidence>
<keyword evidence="4 7" id="KW-1133">Transmembrane helix</keyword>
<comment type="caution">
    <text evidence="8">The sequence shown here is derived from an EMBL/GenBank/DDBJ whole genome shotgun (WGS) entry which is preliminary data.</text>
</comment>
<dbReference type="GO" id="GO:0071578">
    <property type="term" value="P:zinc ion import across plasma membrane"/>
    <property type="evidence" value="ECO:0007669"/>
    <property type="project" value="TreeGrafter"/>
</dbReference>
<dbReference type="PANTHER" id="PTHR12191">
    <property type="entry name" value="SOLUTE CARRIER FAMILY 39"/>
    <property type="match status" value="1"/>
</dbReference>
<feature type="transmembrane region" description="Helical" evidence="7">
    <location>
        <begin position="336"/>
        <end position="360"/>
    </location>
</feature>
<keyword evidence="5 7" id="KW-0472">Membrane</keyword>
<dbReference type="GO" id="GO:0005886">
    <property type="term" value="C:plasma membrane"/>
    <property type="evidence" value="ECO:0007669"/>
    <property type="project" value="TreeGrafter"/>
</dbReference>
<evidence type="ECO:0000256" key="4">
    <source>
        <dbReference type="ARBA" id="ARBA00022989"/>
    </source>
</evidence>
<feature type="compositionally biased region" description="Polar residues" evidence="6">
    <location>
        <begin position="171"/>
        <end position="192"/>
    </location>
</feature>
<evidence type="ECO:0000256" key="7">
    <source>
        <dbReference type="SAM" id="Phobius"/>
    </source>
</evidence>
<reference evidence="8 9" key="1">
    <citation type="submission" date="2023-11" db="EMBL/GenBank/DDBJ databases">
        <title>Halocaridina rubra genome assembly.</title>
        <authorList>
            <person name="Smith C."/>
        </authorList>
    </citation>
    <scope>NUCLEOTIDE SEQUENCE [LARGE SCALE GENOMIC DNA]</scope>
    <source>
        <strain evidence="8">EP-1</strain>
        <tissue evidence="8">Whole</tissue>
    </source>
</reference>
<dbReference type="Proteomes" id="UP001381693">
    <property type="component" value="Unassembled WGS sequence"/>
</dbReference>
<feature type="compositionally biased region" description="Basic and acidic residues" evidence="6">
    <location>
        <begin position="453"/>
        <end position="462"/>
    </location>
</feature>
<dbReference type="Pfam" id="PF02535">
    <property type="entry name" value="Zip"/>
    <property type="match status" value="1"/>
</dbReference>